<comment type="caution">
    <text evidence="10">The sequence shown here is derived from an EMBL/GenBank/DDBJ whole genome shotgun (WGS) entry which is preliminary data.</text>
</comment>
<dbReference type="CDD" id="cd09274">
    <property type="entry name" value="RNase_HI_RT_Ty3"/>
    <property type="match status" value="1"/>
</dbReference>
<dbReference type="InterPro" id="IPR041373">
    <property type="entry name" value="RT_RNaseH"/>
</dbReference>
<evidence type="ECO:0000256" key="5">
    <source>
        <dbReference type="ARBA" id="ARBA00022801"/>
    </source>
</evidence>
<dbReference type="InterPro" id="IPR050951">
    <property type="entry name" value="Retrovirus_Pol_polyprotein"/>
</dbReference>
<dbReference type="Pfam" id="PF00078">
    <property type="entry name" value="RVT_1"/>
    <property type="match status" value="1"/>
</dbReference>
<feature type="compositionally biased region" description="Polar residues" evidence="7">
    <location>
        <begin position="407"/>
        <end position="417"/>
    </location>
</feature>
<keyword evidence="6" id="KW-0695">RNA-directed DNA polymerase</keyword>
<dbReference type="EMBL" id="JAVRJZ010000013">
    <property type="protein sequence ID" value="KAK2714470.1"/>
    <property type="molecule type" value="Genomic_DNA"/>
</dbReference>
<dbReference type="Pfam" id="PF17917">
    <property type="entry name" value="RT_RNaseH"/>
    <property type="match status" value="1"/>
</dbReference>
<evidence type="ECO:0000313" key="10">
    <source>
        <dbReference type="EMBL" id="KAK2714470.1"/>
    </source>
</evidence>
<dbReference type="Gene3D" id="3.10.10.10">
    <property type="entry name" value="HIV Type 1 Reverse Transcriptase, subunit A, domain 1"/>
    <property type="match status" value="1"/>
</dbReference>
<reference evidence="10" key="1">
    <citation type="submission" date="2023-07" db="EMBL/GenBank/DDBJ databases">
        <title>Chromosome-level genome assembly of Artemia franciscana.</title>
        <authorList>
            <person name="Jo E."/>
        </authorList>
    </citation>
    <scope>NUCLEOTIDE SEQUENCE</scope>
    <source>
        <tissue evidence="10">Whole body</tissue>
    </source>
</reference>
<keyword evidence="5" id="KW-0378">Hydrolase</keyword>
<dbReference type="PANTHER" id="PTHR37984">
    <property type="entry name" value="PROTEIN CBG26694"/>
    <property type="match status" value="1"/>
</dbReference>
<dbReference type="FunFam" id="3.10.20.370:FF:000001">
    <property type="entry name" value="Retrovirus-related Pol polyprotein from transposon 17.6-like protein"/>
    <property type="match status" value="1"/>
</dbReference>
<evidence type="ECO:0000256" key="7">
    <source>
        <dbReference type="SAM" id="MobiDB-lite"/>
    </source>
</evidence>
<proteinExistence type="predicted"/>
<dbReference type="AlphaFoldDB" id="A0AA88HRP1"/>
<dbReference type="PANTHER" id="PTHR37984:SF5">
    <property type="entry name" value="PROTEIN NYNRIN-LIKE"/>
    <property type="match status" value="1"/>
</dbReference>
<organism evidence="10 11">
    <name type="scientific">Artemia franciscana</name>
    <name type="common">Brine shrimp</name>
    <name type="synonym">Artemia sanfranciscana</name>
    <dbReference type="NCBI Taxonomy" id="6661"/>
    <lineage>
        <taxon>Eukaryota</taxon>
        <taxon>Metazoa</taxon>
        <taxon>Ecdysozoa</taxon>
        <taxon>Arthropoda</taxon>
        <taxon>Crustacea</taxon>
        <taxon>Branchiopoda</taxon>
        <taxon>Anostraca</taxon>
        <taxon>Artemiidae</taxon>
        <taxon>Artemia</taxon>
    </lineage>
</organism>
<keyword evidence="11" id="KW-1185">Reference proteome</keyword>
<evidence type="ECO:0000259" key="8">
    <source>
        <dbReference type="Pfam" id="PF00078"/>
    </source>
</evidence>
<dbReference type="InterPro" id="IPR043128">
    <property type="entry name" value="Rev_trsase/Diguanyl_cyclase"/>
</dbReference>
<dbReference type="GO" id="GO:0016787">
    <property type="term" value="F:hydrolase activity"/>
    <property type="evidence" value="ECO:0007669"/>
    <property type="project" value="UniProtKB-KW"/>
</dbReference>
<dbReference type="Proteomes" id="UP001187531">
    <property type="component" value="Unassembled WGS sequence"/>
</dbReference>
<feature type="domain" description="Reverse transcriptase RNase H-like" evidence="9">
    <location>
        <begin position="177"/>
        <end position="275"/>
    </location>
</feature>
<evidence type="ECO:0000256" key="6">
    <source>
        <dbReference type="ARBA" id="ARBA00022918"/>
    </source>
</evidence>
<dbReference type="InterPro" id="IPR000477">
    <property type="entry name" value="RT_dom"/>
</dbReference>
<protein>
    <submittedName>
        <fullName evidence="10">Uncharacterized protein</fullName>
    </submittedName>
</protein>
<feature type="domain" description="Reverse transcriptase" evidence="8">
    <location>
        <begin position="3"/>
        <end position="87"/>
    </location>
</feature>
<feature type="region of interest" description="Disordered" evidence="7">
    <location>
        <begin position="406"/>
        <end position="433"/>
    </location>
</feature>
<accession>A0AA88HRP1</accession>
<gene>
    <name evidence="10" type="ORF">QYM36_008878</name>
</gene>
<dbReference type="SUPFAM" id="SSF56672">
    <property type="entry name" value="DNA/RNA polymerases"/>
    <property type="match status" value="1"/>
</dbReference>
<evidence type="ECO:0000256" key="4">
    <source>
        <dbReference type="ARBA" id="ARBA00022759"/>
    </source>
</evidence>
<keyword evidence="4" id="KW-0255">Endonuclease</keyword>
<dbReference type="InterPro" id="IPR043502">
    <property type="entry name" value="DNA/RNA_pol_sf"/>
</dbReference>
<evidence type="ECO:0000313" key="11">
    <source>
        <dbReference type="Proteomes" id="UP001187531"/>
    </source>
</evidence>
<dbReference type="GO" id="GO:0004519">
    <property type="term" value="F:endonuclease activity"/>
    <property type="evidence" value="ECO:0007669"/>
    <property type="project" value="UniProtKB-KW"/>
</dbReference>
<evidence type="ECO:0000259" key="9">
    <source>
        <dbReference type="Pfam" id="PF17917"/>
    </source>
</evidence>
<dbReference type="GO" id="GO:0003964">
    <property type="term" value="F:RNA-directed DNA polymerase activity"/>
    <property type="evidence" value="ECO:0007669"/>
    <property type="project" value="UniProtKB-KW"/>
</dbReference>
<keyword evidence="1" id="KW-0808">Transferase</keyword>
<evidence type="ECO:0000256" key="3">
    <source>
        <dbReference type="ARBA" id="ARBA00022722"/>
    </source>
</evidence>
<evidence type="ECO:0000256" key="1">
    <source>
        <dbReference type="ARBA" id="ARBA00022679"/>
    </source>
</evidence>
<keyword evidence="2" id="KW-0548">Nucleotidyltransferase</keyword>
<name>A0AA88HRP1_ARTSF</name>
<sequence length="853" mass="96183">MYGRYKWNRYPFGLISAQDKYQRKMEEVFTELDIGLIVDDIAGIGCSDAEHDAKLRAVLQAARDKGVQFNKEKCVFDTTAITYFGHRLTTSSIAPDPEKTQALENMPAPRNQEELQTLLGMYNYLSRYIPNLATLNKPLRDLSKQQKFEWNTSHKEAKRGIQNAISKNLSYFDPEAKEIKVITDASQHGLGAQLSRDGATVAFASRSLSETEQRYSQMEKEILAITFACKRFHQYLFGRTICVTTDHKPLESIFGKSIQRAPPRLQQMMLAIQPYDIKLRYKPGKTIPVADTLSRLHLVDTDIESQVDMEILVPSVLQTREKAQEAQSKHYNQHARNMEPLKTGQKVWVQLTDQGTWKKATVCKTGDSPRSYYVRLEEGGTFCRNRIHIKSRQDPMVTDLHDGASCQVETSSVSPSKNVPDPLADSQETTDPLQWSLQHQSKIEKDGESQVGPVRTAEELIEMFGDTEGDEKDEDYVPELEPRRGRGRPRGHRTAKAISLRCGSRHTEATELAAMEDFCSYLQKIGKHTDVFTYSKAELAEILGGYYCNWLTGCNFTKRSIQSVVGSLRRVFLRDGVGPTHELDIKLDPEFELANNALRAAIEVSLFLKSDPLSHVPVTIEDMIQIYQSGVLQTTSPEGLLNKVIFETILLIKDVQVMELYTLIVDDLVEGIDEAGAEWFQFRGSRFHLFKSDNPLCPYTSMKKFLENRPKDTVPKKAYQTRLFLMPNSEADSPENSPWYSTSSIGKAPLKTFMQKISECVGLPMLYTNFGLRTTPIETWEAAMEVILSGEESNVITVVSEGIETSSCLKTQENMEILKSASEDLPNQISVVVEPSGEISVRLGATSDPTPNE</sequence>
<keyword evidence="3" id="KW-0540">Nuclease</keyword>
<evidence type="ECO:0000256" key="2">
    <source>
        <dbReference type="ARBA" id="ARBA00022695"/>
    </source>
</evidence>
<dbReference type="Gene3D" id="3.30.70.270">
    <property type="match status" value="2"/>
</dbReference>